<name>A0ABM8XDG8_9BURK</name>
<evidence type="ECO:0000256" key="1">
    <source>
        <dbReference type="HAMAP-Rule" id="MF_00934"/>
    </source>
</evidence>
<comment type="caution">
    <text evidence="2">The sequence shown here is derived from an EMBL/GenBank/DDBJ whole genome shotgun (WGS) entry which is preliminary data.</text>
</comment>
<feature type="binding site" evidence="1">
    <location>
        <position position="104"/>
    </location>
    <ligand>
        <name>S-adenosyl-L-methionine</name>
        <dbReference type="ChEBI" id="CHEBI:59789"/>
    </ligand>
</feature>
<feature type="binding site" evidence="1">
    <location>
        <position position="42"/>
    </location>
    <ligand>
        <name>S-adenosyl-L-methionine</name>
        <dbReference type="ChEBI" id="CHEBI:59789"/>
    </ligand>
</feature>
<feature type="binding site" evidence="1">
    <location>
        <position position="122"/>
    </location>
    <ligand>
        <name>S-adenosyl-L-methionine</name>
        <dbReference type="ChEBI" id="CHEBI:59789"/>
    </ligand>
</feature>
<dbReference type="GO" id="GO:0036307">
    <property type="term" value="F:23S rRNA (adenine(2030)-N(6))-methyltransferase activity"/>
    <property type="evidence" value="ECO:0007669"/>
    <property type="project" value="UniProtKB-EC"/>
</dbReference>
<organism evidence="2 3">
    <name type="scientific">Cupriavidus pinatubonensis</name>
    <dbReference type="NCBI Taxonomy" id="248026"/>
    <lineage>
        <taxon>Bacteria</taxon>
        <taxon>Pseudomonadati</taxon>
        <taxon>Pseudomonadota</taxon>
        <taxon>Betaproteobacteria</taxon>
        <taxon>Burkholderiales</taxon>
        <taxon>Burkholderiaceae</taxon>
        <taxon>Cupriavidus</taxon>
    </lineage>
</organism>
<dbReference type="InterPro" id="IPR007473">
    <property type="entry name" value="RlmJ"/>
</dbReference>
<comment type="subunit">
    <text evidence="1">Monomer.</text>
</comment>
<feature type="binding site" evidence="1">
    <location>
        <position position="169"/>
    </location>
    <ligand>
        <name>S-adenosyl-L-methionine</name>
        <dbReference type="ChEBI" id="CHEBI:59789"/>
    </ligand>
</feature>
<keyword evidence="1" id="KW-0694">RNA-binding</keyword>
<dbReference type="Pfam" id="PF04378">
    <property type="entry name" value="RsmJ"/>
    <property type="match status" value="1"/>
</dbReference>
<dbReference type="EMBL" id="CAJZAF010000021">
    <property type="protein sequence ID" value="CAG9178149.1"/>
    <property type="molecule type" value="Genomic_DNA"/>
</dbReference>
<dbReference type="PANTHER" id="PTHR37426">
    <property type="entry name" value="RIBOSOMAL RNA LARGE SUBUNIT METHYLTRANSFERASE J"/>
    <property type="match status" value="1"/>
</dbReference>
<evidence type="ECO:0000313" key="2">
    <source>
        <dbReference type="EMBL" id="CAG9178149.1"/>
    </source>
</evidence>
<feature type="binding site" evidence="1">
    <location>
        <position position="19"/>
    </location>
    <ligand>
        <name>S-adenosyl-L-methionine</name>
        <dbReference type="ChEBI" id="CHEBI:59789"/>
    </ligand>
</feature>
<sequence length="285" mass="32217">MLSYRHAFHAGNHADVLKHAVVVQLLEHLTQKDKPFWYIDTHAGAGLYALDHAYAQKKSEFETGIGPLWRAAASGTELGPMLEEYLDQVRALNPDGQLRHYPGSPWLAWQMLRDQDRLRLFELHSTEIQVLRDNFRGAGRKVMLYDGDGFGGIKAILPPAPRRALVLIDPSYEDKQDYARTLQTLQDGLQRFATGVYAIWYPQVQRRESVQLPVQLKNLPLKSWLHVSLTVKHPVAGGLGLHGSGMFIVNPPWRLKESLQQAMPVLKELLAQDNGADFVLEAQED</sequence>
<dbReference type="InterPro" id="IPR029063">
    <property type="entry name" value="SAM-dependent_MTases_sf"/>
</dbReference>
<dbReference type="PANTHER" id="PTHR37426:SF1">
    <property type="entry name" value="RIBOSOMAL RNA LARGE SUBUNIT METHYLTRANSFERASE J"/>
    <property type="match status" value="1"/>
</dbReference>
<reference evidence="2 3" key="1">
    <citation type="submission" date="2021-08" db="EMBL/GenBank/DDBJ databases">
        <authorList>
            <person name="Peeters C."/>
        </authorList>
    </citation>
    <scope>NUCLEOTIDE SEQUENCE [LARGE SCALE GENOMIC DNA]</scope>
    <source>
        <strain evidence="2 3">LMG 23994</strain>
    </source>
</reference>
<accession>A0ABM8XDG8</accession>
<comment type="catalytic activity">
    <reaction evidence="1">
        <text>adenosine(2030) in 23S rRNA + S-adenosyl-L-methionine = N(6)-methyladenosine(2030) in 23S rRNA + S-adenosyl-L-homocysteine + H(+)</text>
        <dbReference type="Rhea" id="RHEA:43736"/>
        <dbReference type="Rhea" id="RHEA-COMP:10668"/>
        <dbReference type="Rhea" id="RHEA-COMP:10669"/>
        <dbReference type="ChEBI" id="CHEBI:15378"/>
        <dbReference type="ChEBI" id="CHEBI:57856"/>
        <dbReference type="ChEBI" id="CHEBI:59789"/>
        <dbReference type="ChEBI" id="CHEBI:74411"/>
        <dbReference type="ChEBI" id="CHEBI:74449"/>
        <dbReference type="EC" id="2.1.1.266"/>
    </reaction>
</comment>
<feature type="active site" description="Proton acceptor" evidence="1">
    <location>
        <position position="169"/>
    </location>
</feature>
<keyword evidence="1 2" id="KW-0489">Methyltransferase</keyword>
<protein>
    <recommendedName>
        <fullName evidence="1">Ribosomal RNA large subunit methyltransferase J</fullName>
        <ecNumber evidence="1">2.1.1.266</ecNumber>
    </recommendedName>
    <alternativeName>
        <fullName evidence="1">23S rRNA (adenine(2030)-N6)-methyltransferase</fullName>
    </alternativeName>
    <alternativeName>
        <fullName evidence="1">23S rRNA m6A2030 methyltransferase</fullName>
    </alternativeName>
</protein>
<dbReference type="RefSeq" id="WP_224004506.1">
    <property type="nucleotide sequence ID" value="NZ_CAJZAF010000021.1"/>
</dbReference>
<dbReference type="Gene3D" id="3.40.50.150">
    <property type="entry name" value="Vaccinia Virus protein VP39"/>
    <property type="match status" value="1"/>
</dbReference>
<dbReference type="EC" id="2.1.1.266" evidence="1"/>
<dbReference type="SUPFAM" id="SSF53335">
    <property type="entry name" value="S-adenosyl-L-methionine-dependent methyltransferases"/>
    <property type="match status" value="1"/>
</dbReference>
<comment type="similarity">
    <text evidence="1">Belongs to the RlmJ family.</text>
</comment>
<feature type="binding site" evidence="1">
    <location>
        <begin position="148"/>
        <end position="149"/>
    </location>
    <ligand>
        <name>S-adenosyl-L-methionine</name>
        <dbReference type="ChEBI" id="CHEBI:59789"/>
    </ligand>
</feature>
<keyword evidence="3" id="KW-1185">Reference proteome</keyword>
<proteinExistence type="inferred from homology"/>
<keyword evidence="1" id="KW-0698">rRNA processing</keyword>
<keyword evidence="1 2" id="KW-0808">Transferase</keyword>
<gene>
    <name evidence="1 2" type="primary">rlmJ</name>
    <name evidence="2" type="ORF">LMG23994_03824</name>
</gene>
<dbReference type="HAMAP" id="MF_00934">
    <property type="entry name" value="23SrRNA_methyltr_J"/>
    <property type="match status" value="1"/>
</dbReference>
<keyword evidence="1" id="KW-0949">S-adenosyl-L-methionine</keyword>
<evidence type="ECO:0000313" key="3">
    <source>
        <dbReference type="Proteomes" id="UP000701702"/>
    </source>
</evidence>
<dbReference type="Proteomes" id="UP000701702">
    <property type="component" value="Unassembled WGS sequence"/>
</dbReference>
<feature type="site" description="Interaction with substrate rRNA" evidence="1">
    <location>
        <position position="4"/>
    </location>
</feature>
<comment type="function">
    <text evidence="1">Specifically methylates the adenine in position 2030 of 23S rRNA.</text>
</comment>